<dbReference type="GO" id="GO:0015179">
    <property type="term" value="F:L-amino acid transmembrane transporter activity"/>
    <property type="evidence" value="ECO:0007669"/>
    <property type="project" value="TreeGrafter"/>
</dbReference>
<evidence type="ECO:0000313" key="11">
    <source>
        <dbReference type="Proteomes" id="UP000237347"/>
    </source>
</evidence>
<feature type="transmembrane region" description="Helical" evidence="8">
    <location>
        <begin position="236"/>
        <end position="259"/>
    </location>
</feature>
<feature type="region of interest" description="Disordered" evidence="7">
    <location>
        <begin position="1"/>
        <end position="21"/>
    </location>
</feature>
<evidence type="ECO:0000256" key="3">
    <source>
        <dbReference type="ARBA" id="ARBA00022692"/>
    </source>
</evidence>
<comment type="subcellular location">
    <subcellularLocation>
        <location evidence="1">Membrane</location>
        <topology evidence="1">Multi-pass membrane protein</topology>
    </subcellularLocation>
</comment>
<dbReference type="AlphaFoldDB" id="A0AAW0L0P4"/>
<gene>
    <name evidence="10" type="primary">AVT6A_2</name>
    <name evidence="10" type="ORF">CFP56_010887</name>
</gene>
<feature type="domain" description="Amino acid transporter transmembrane" evidence="9">
    <location>
        <begin position="38"/>
        <end position="145"/>
    </location>
</feature>
<feature type="transmembrane region" description="Helical" evidence="8">
    <location>
        <begin position="66"/>
        <end position="86"/>
    </location>
</feature>
<feature type="domain" description="Amino acid transporter transmembrane" evidence="9">
    <location>
        <begin position="149"/>
        <end position="397"/>
    </location>
</feature>
<evidence type="ECO:0000256" key="4">
    <source>
        <dbReference type="ARBA" id="ARBA00022970"/>
    </source>
</evidence>
<keyword evidence="11" id="KW-1185">Reference proteome</keyword>
<feature type="transmembrane region" description="Helical" evidence="8">
    <location>
        <begin position="352"/>
        <end position="375"/>
    </location>
</feature>
<dbReference type="Proteomes" id="UP000237347">
    <property type="component" value="Unassembled WGS sequence"/>
</dbReference>
<evidence type="ECO:0000256" key="1">
    <source>
        <dbReference type="ARBA" id="ARBA00004141"/>
    </source>
</evidence>
<evidence type="ECO:0000259" key="9">
    <source>
        <dbReference type="Pfam" id="PF01490"/>
    </source>
</evidence>
<sequence>MPSASDPKYRRGGPRVPLLPSQKFSAEEELREGGFDGASFSGAVFNLSTTVVGAGIMALPAIMKQLGLIPGLVMIVLGAALTESSIEMILRFSRASKSATYSGLVSDAFGGPGRTLLQLCIVVNNLGMLVVYMIIIGDVLSGTWSYGVQHSDSLRYTSALSVGLAIVFVAITAGVAVVKLIDGSIEMPRLMPELVDQASFWKLFTTIPVLVTAYICHHNIHPIENELKDPSQMKSIVRMSLALCSSVYIATSFFGFLLFGDQTLDDVLTNFDGDLGIPYSSLLDDVVRVSYGIHLMLVFPIVFFSLRLNLDGLLFPYAIPIAFDNRRFFSLTSALMGFIFVGANFVPSIWDAFQFTGATAAISVGFIFPAAIALRDTHGIATKNDRLVSWVMIFLAVSSSSAAICSDIYSIFSNEKEVGG</sequence>
<accession>A0AAW0L0P4</accession>
<proteinExistence type="predicted"/>
<comment type="caution">
    <text evidence="10">The sequence shown here is derived from an EMBL/GenBank/DDBJ whole genome shotgun (WGS) entry which is preliminary data.</text>
</comment>
<feature type="transmembrane region" description="Helical" evidence="8">
    <location>
        <begin position="387"/>
        <end position="412"/>
    </location>
</feature>
<organism evidence="10 11">
    <name type="scientific">Quercus suber</name>
    <name type="common">Cork oak</name>
    <dbReference type="NCBI Taxonomy" id="58331"/>
    <lineage>
        <taxon>Eukaryota</taxon>
        <taxon>Viridiplantae</taxon>
        <taxon>Streptophyta</taxon>
        <taxon>Embryophyta</taxon>
        <taxon>Tracheophyta</taxon>
        <taxon>Spermatophyta</taxon>
        <taxon>Magnoliopsida</taxon>
        <taxon>eudicotyledons</taxon>
        <taxon>Gunneridae</taxon>
        <taxon>Pentapetalae</taxon>
        <taxon>rosids</taxon>
        <taxon>fabids</taxon>
        <taxon>Fagales</taxon>
        <taxon>Fagaceae</taxon>
        <taxon>Quercus</taxon>
    </lineage>
</organism>
<keyword evidence="2" id="KW-0813">Transport</keyword>
<evidence type="ECO:0000256" key="5">
    <source>
        <dbReference type="ARBA" id="ARBA00022989"/>
    </source>
</evidence>
<dbReference type="PANTHER" id="PTHR22950:SF686">
    <property type="entry name" value="AMINO ACID TRANSPORTER AVT6A-LIKE"/>
    <property type="match status" value="1"/>
</dbReference>
<feature type="transmembrane region" description="Helical" evidence="8">
    <location>
        <begin position="116"/>
        <end position="135"/>
    </location>
</feature>
<evidence type="ECO:0000256" key="2">
    <source>
        <dbReference type="ARBA" id="ARBA00022448"/>
    </source>
</evidence>
<keyword evidence="5 8" id="KW-1133">Transmembrane helix</keyword>
<feature type="transmembrane region" description="Helical" evidence="8">
    <location>
        <begin position="156"/>
        <end position="178"/>
    </location>
</feature>
<feature type="transmembrane region" description="Helical" evidence="8">
    <location>
        <begin position="328"/>
        <end position="346"/>
    </location>
</feature>
<dbReference type="EMBL" id="PKMF04000185">
    <property type="protein sequence ID" value="KAK7844454.1"/>
    <property type="molecule type" value="Genomic_DNA"/>
</dbReference>
<dbReference type="PANTHER" id="PTHR22950">
    <property type="entry name" value="AMINO ACID TRANSPORTER"/>
    <property type="match status" value="1"/>
</dbReference>
<dbReference type="Pfam" id="PF01490">
    <property type="entry name" value="Aa_trans"/>
    <property type="match status" value="2"/>
</dbReference>
<evidence type="ECO:0000256" key="7">
    <source>
        <dbReference type="SAM" id="MobiDB-lite"/>
    </source>
</evidence>
<evidence type="ECO:0000256" key="6">
    <source>
        <dbReference type="ARBA" id="ARBA00023136"/>
    </source>
</evidence>
<keyword evidence="3 8" id="KW-0812">Transmembrane</keyword>
<evidence type="ECO:0000313" key="10">
    <source>
        <dbReference type="EMBL" id="KAK7844454.1"/>
    </source>
</evidence>
<evidence type="ECO:0000256" key="8">
    <source>
        <dbReference type="SAM" id="Phobius"/>
    </source>
</evidence>
<reference evidence="10 11" key="1">
    <citation type="journal article" date="2018" name="Sci. Data">
        <title>The draft genome sequence of cork oak.</title>
        <authorList>
            <person name="Ramos A.M."/>
            <person name="Usie A."/>
            <person name="Barbosa P."/>
            <person name="Barros P.M."/>
            <person name="Capote T."/>
            <person name="Chaves I."/>
            <person name="Simoes F."/>
            <person name="Abreu I."/>
            <person name="Carrasquinho I."/>
            <person name="Faro C."/>
            <person name="Guimaraes J.B."/>
            <person name="Mendonca D."/>
            <person name="Nobrega F."/>
            <person name="Rodrigues L."/>
            <person name="Saibo N.J.M."/>
            <person name="Varela M.C."/>
            <person name="Egas C."/>
            <person name="Matos J."/>
            <person name="Miguel C.M."/>
            <person name="Oliveira M.M."/>
            <person name="Ricardo C.P."/>
            <person name="Goncalves S."/>
        </authorList>
    </citation>
    <scope>NUCLEOTIDE SEQUENCE [LARGE SCALE GENOMIC DNA]</scope>
    <source>
        <strain evidence="11">cv. HL8</strain>
    </source>
</reference>
<keyword evidence="4" id="KW-0029">Amino-acid transport</keyword>
<feature type="transmembrane region" description="Helical" evidence="8">
    <location>
        <begin position="38"/>
        <end position="59"/>
    </location>
</feature>
<name>A0AAW0L0P4_QUESU</name>
<feature type="transmembrane region" description="Helical" evidence="8">
    <location>
        <begin position="289"/>
        <end position="308"/>
    </location>
</feature>
<keyword evidence="6 8" id="KW-0472">Membrane</keyword>
<protein>
    <submittedName>
        <fullName evidence="10">Amino acid transporter avt6a</fullName>
    </submittedName>
</protein>
<dbReference type="GO" id="GO:0031090">
    <property type="term" value="C:organelle membrane"/>
    <property type="evidence" value="ECO:0007669"/>
    <property type="project" value="UniProtKB-ARBA"/>
</dbReference>
<dbReference type="InterPro" id="IPR013057">
    <property type="entry name" value="AA_transpt_TM"/>
</dbReference>